<accession>A0A1F5FWT2</accession>
<dbReference type="AlphaFoldDB" id="A0A1F5FWT2"/>
<comment type="caution">
    <text evidence="2">The sequence shown here is derived from an EMBL/GenBank/DDBJ whole genome shotgun (WGS) entry which is preliminary data.</text>
</comment>
<feature type="transmembrane region" description="Helical" evidence="1">
    <location>
        <begin position="40"/>
        <end position="59"/>
    </location>
</feature>
<dbReference type="EMBL" id="MFAU01000031">
    <property type="protein sequence ID" value="OGD84073.1"/>
    <property type="molecule type" value="Genomic_DNA"/>
</dbReference>
<evidence type="ECO:0000256" key="1">
    <source>
        <dbReference type="SAM" id="Phobius"/>
    </source>
</evidence>
<organism evidence="2 3">
    <name type="scientific">Candidatus Curtissbacteria bacterium RBG_13_40_7</name>
    <dbReference type="NCBI Taxonomy" id="1797706"/>
    <lineage>
        <taxon>Bacteria</taxon>
        <taxon>Candidatus Curtissiibacteriota</taxon>
    </lineage>
</organism>
<gene>
    <name evidence="2" type="ORF">A2165_00910</name>
</gene>
<sequence>MKDKNWKGMHCGGPASAVYGLGLVGAVVYFIQHATTFGEGVWGVLKAIVWPAILAYKLLELLQL</sequence>
<name>A0A1F5FWT2_9BACT</name>
<feature type="transmembrane region" description="Helical" evidence="1">
    <location>
        <begin position="12"/>
        <end position="34"/>
    </location>
</feature>
<protein>
    <submittedName>
        <fullName evidence="2">Uncharacterized protein</fullName>
    </submittedName>
</protein>
<keyword evidence="1" id="KW-0472">Membrane</keyword>
<evidence type="ECO:0000313" key="3">
    <source>
        <dbReference type="Proteomes" id="UP000179252"/>
    </source>
</evidence>
<keyword evidence="1" id="KW-0812">Transmembrane</keyword>
<evidence type="ECO:0000313" key="2">
    <source>
        <dbReference type="EMBL" id="OGD84073.1"/>
    </source>
</evidence>
<reference evidence="2 3" key="1">
    <citation type="journal article" date="2016" name="Nat. Commun.">
        <title>Thousands of microbial genomes shed light on interconnected biogeochemical processes in an aquifer system.</title>
        <authorList>
            <person name="Anantharaman K."/>
            <person name="Brown C.T."/>
            <person name="Hug L.A."/>
            <person name="Sharon I."/>
            <person name="Castelle C.J."/>
            <person name="Probst A.J."/>
            <person name="Thomas B.C."/>
            <person name="Singh A."/>
            <person name="Wilkins M.J."/>
            <person name="Karaoz U."/>
            <person name="Brodie E.L."/>
            <person name="Williams K.H."/>
            <person name="Hubbard S.S."/>
            <person name="Banfield J.F."/>
        </authorList>
    </citation>
    <scope>NUCLEOTIDE SEQUENCE [LARGE SCALE GENOMIC DNA]</scope>
</reference>
<keyword evidence="1" id="KW-1133">Transmembrane helix</keyword>
<dbReference type="Proteomes" id="UP000179252">
    <property type="component" value="Unassembled WGS sequence"/>
</dbReference>
<proteinExistence type="predicted"/>